<keyword evidence="3" id="KW-1185">Reference proteome</keyword>
<dbReference type="EnsemblPlants" id="PGSC0003DMT400033804">
    <property type="protein sequence ID" value="PGSC0003DMT400033804"/>
    <property type="gene ID" value="PGSC0003DMG400012989"/>
</dbReference>
<dbReference type="InterPro" id="IPR033121">
    <property type="entry name" value="PEPTIDASE_A1"/>
</dbReference>
<protein>
    <submittedName>
        <fullName evidence="2">Aspartic proteinase Asp1</fullName>
    </submittedName>
</protein>
<feature type="domain" description="Peptidase A1" evidence="1">
    <location>
        <begin position="1"/>
        <end position="57"/>
    </location>
</feature>
<proteinExistence type="predicted"/>
<organism evidence="2 3">
    <name type="scientific">Solanum tuberosum</name>
    <name type="common">Potato</name>
    <dbReference type="NCBI Taxonomy" id="4113"/>
    <lineage>
        <taxon>Eukaryota</taxon>
        <taxon>Viridiplantae</taxon>
        <taxon>Streptophyta</taxon>
        <taxon>Embryophyta</taxon>
        <taxon>Tracheophyta</taxon>
        <taxon>Spermatophyta</taxon>
        <taxon>Magnoliopsida</taxon>
        <taxon>eudicotyledons</taxon>
        <taxon>Gunneridae</taxon>
        <taxon>Pentapetalae</taxon>
        <taxon>asterids</taxon>
        <taxon>lamiids</taxon>
        <taxon>Solanales</taxon>
        <taxon>Solanaceae</taxon>
        <taxon>Solanoideae</taxon>
        <taxon>Solaneae</taxon>
        <taxon>Solanum</taxon>
    </lineage>
</organism>
<dbReference type="SUPFAM" id="SSF50630">
    <property type="entry name" value="Acid proteases"/>
    <property type="match status" value="1"/>
</dbReference>
<dbReference type="PROSITE" id="PS51767">
    <property type="entry name" value="PEPTIDASE_A1"/>
    <property type="match status" value="1"/>
</dbReference>
<dbReference type="Proteomes" id="UP000011115">
    <property type="component" value="Unassembled WGS sequence"/>
</dbReference>
<accession>M1AZQ0</accession>
<dbReference type="Gramene" id="PGSC0003DMT400033804">
    <property type="protein sequence ID" value="PGSC0003DMT400033804"/>
    <property type="gene ID" value="PGSC0003DMG400012989"/>
</dbReference>
<dbReference type="InterPro" id="IPR021109">
    <property type="entry name" value="Peptidase_aspartic_dom_sf"/>
</dbReference>
<evidence type="ECO:0000259" key="1">
    <source>
        <dbReference type="PROSITE" id="PS51767"/>
    </source>
</evidence>
<name>M1AZQ0_SOLTU</name>
<dbReference type="AlphaFoldDB" id="M1AZQ0"/>
<evidence type="ECO:0000313" key="2">
    <source>
        <dbReference type="EnsemblPlants" id="PGSC0003DMT400033804"/>
    </source>
</evidence>
<dbReference type="OrthoDB" id="2747330at2759"/>
<sequence>MALRPADYLVHMGFVEGAAMWCIGFEKQDQGVTILGDLVLKDKIIVYDLARQRIGWTDYDCKYPILISDVYYFSSLLISCRVISLCAAWTASSVLPSEFVLYS</sequence>
<dbReference type="ExpressionAtlas" id="M1AZQ0">
    <property type="expression patterns" value="baseline"/>
</dbReference>
<reference evidence="3" key="1">
    <citation type="journal article" date="2011" name="Nature">
        <title>Genome sequence and analysis of the tuber crop potato.</title>
        <authorList>
            <consortium name="The Potato Genome Sequencing Consortium"/>
        </authorList>
    </citation>
    <scope>NUCLEOTIDE SEQUENCE [LARGE SCALE GENOMIC DNA]</scope>
    <source>
        <strain evidence="3">cv. DM1-3 516 R44</strain>
    </source>
</reference>
<evidence type="ECO:0000313" key="3">
    <source>
        <dbReference type="Proteomes" id="UP000011115"/>
    </source>
</evidence>
<dbReference type="Gene3D" id="2.40.70.10">
    <property type="entry name" value="Acid Proteases"/>
    <property type="match status" value="1"/>
</dbReference>
<dbReference type="HOGENOM" id="CLU_2268622_0_0_1"/>
<reference evidence="2" key="2">
    <citation type="submission" date="2015-06" db="UniProtKB">
        <authorList>
            <consortium name="EnsemblPlants"/>
        </authorList>
    </citation>
    <scope>IDENTIFICATION</scope>
    <source>
        <strain evidence="2">DM1-3 516 R44</strain>
    </source>
</reference>
<gene>
    <name evidence="2" type="primary">LOC102580501</name>
</gene>